<keyword evidence="2" id="KW-1185">Reference proteome</keyword>
<dbReference type="AlphaFoldDB" id="A0A940S9W2"/>
<dbReference type="RefSeq" id="WP_209376362.1">
    <property type="nucleotide sequence ID" value="NZ_JAGIZA010000018.1"/>
</dbReference>
<evidence type="ECO:0000313" key="2">
    <source>
        <dbReference type="Proteomes" id="UP000677537"/>
    </source>
</evidence>
<comment type="caution">
    <text evidence="1">The sequence shown here is derived from an EMBL/GenBank/DDBJ whole genome shotgun (WGS) entry which is preliminary data.</text>
</comment>
<proteinExistence type="predicted"/>
<gene>
    <name evidence="1" type="ORF">J5Y10_22465</name>
</gene>
<reference evidence="1" key="1">
    <citation type="submission" date="2021-03" db="EMBL/GenBank/DDBJ databases">
        <authorList>
            <person name="So Y."/>
        </authorList>
    </citation>
    <scope>NUCLEOTIDE SEQUENCE</scope>
    <source>
        <strain evidence="1">SG15</strain>
    </source>
</reference>
<protein>
    <submittedName>
        <fullName evidence="1">Uncharacterized protein</fullName>
    </submittedName>
</protein>
<dbReference type="Proteomes" id="UP000677537">
    <property type="component" value="Unassembled WGS sequence"/>
</dbReference>
<organism evidence="1 2">
    <name type="scientific">Roseomonas indoligenes</name>
    <dbReference type="NCBI Taxonomy" id="2820811"/>
    <lineage>
        <taxon>Bacteria</taxon>
        <taxon>Pseudomonadati</taxon>
        <taxon>Pseudomonadota</taxon>
        <taxon>Alphaproteobacteria</taxon>
        <taxon>Acetobacterales</taxon>
        <taxon>Roseomonadaceae</taxon>
        <taxon>Roseomonas</taxon>
    </lineage>
</organism>
<evidence type="ECO:0000313" key="1">
    <source>
        <dbReference type="EMBL" id="MBP0495567.1"/>
    </source>
</evidence>
<dbReference type="EMBL" id="JAGIZA010000018">
    <property type="protein sequence ID" value="MBP0495567.1"/>
    <property type="molecule type" value="Genomic_DNA"/>
</dbReference>
<sequence>MTVEERELYDSPNGDRWSLVREARSGRVFVRHEPNLASGGETTMVEVADFLRRGAGPEQQELLRLIGTLVEER</sequence>
<accession>A0A940S9W2</accession>
<name>A0A940S9W2_9PROT</name>